<keyword evidence="3" id="KW-1185">Reference proteome</keyword>
<feature type="signal peptide" evidence="1">
    <location>
        <begin position="1"/>
        <end position="21"/>
    </location>
</feature>
<dbReference type="RefSeq" id="WP_259552280.1">
    <property type="nucleotide sequence ID" value="NZ_BAABHW010000005.1"/>
</dbReference>
<accession>A0ABP9LMH3</accession>
<protein>
    <submittedName>
        <fullName evidence="2">Uncharacterized protein</fullName>
    </submittedName>
</protein>
<dbReference type="Proteomes" id="UP001499910">
    <property type="component" value="Unassembled WGS sequence"/>
</dbReference>
<name>A0ABP9LMH3_9RHOB</name>
<sequence length="136" mass="13860">MTRPSLLRPVLAAATSMALLAAPVAADTIVTYEAAPMAVAPATAPVEPTADPGFFTRILIAIGLAPATSLRPVERPAAIAALPEAAPLGANVATIVQNGQRHTVLSHGSGLVAPSGDRDAMIRAIPLPSEVFARLR</sequence>
<feature type="chain" id="PRO_5045241129" evidence="1">
    <location>
        <begin position="22"/>
        <end position="136"/>
    </location>
</feature>
<proteinExistence type="predicted"/>
<comment type="caution">
    <text evidence="2">The sequence shown here is derived from an EMBL/GenBank/DDBJ whole genome shotgun (WGS) entry which is preliminary data.</text>
</comment>
<evidence type="ECO:0000313" key="2">
    <source>
        <dbReference type="EMBL" id="GAA5079469.1"/>
    </source>
</evidence>
<evidence type="ECO:0000313" key="3">
    <source>
        <dbReference type="Proteomes" id="UP001499910"/>
    </source>
</evidence>
<evidence type="ECO:0000256" key="1">
    <source>
        <dbReference type="SAM" id="SignalP"/>
    </source>
</evidence>
<gene>
    <name evidence="2" type="ORF">GCM10023209_31770</name>
</gene>
<dbReference type="EMBL" id="BAABHW010000005">
    <property type="protein sequence ID" value="GAA5079469.1"/>
    <property type="molecule type" value="Genomic_DNA"/>
</dbReference>
<reference evidence="3" key="1">
    <citation type="journal article" date="2019" name="Int. J. Syst. Evol. Microbiol.">
        <title>The Global Catalogue of Microorganisms (GCM) 10K type strain sequencing project: providing services to taxonomists for standard genome sequencing and annotation.</title>
        <authorList>
            <consortium name="The Broad Institute Genomics Platform"/>
            <consortium name="The Broad Institute Genome Sequencing Center for Infectious Disease"/>
            <person name="Wu L."/>
            <person name="Ma J."/>
        </authorList>
    </citation>
    <scope>NUCLEOTIDE SEQUENCE [LARGE SCALE GENOMIC DNA]</scope>
    <source>
        <strain evidence="3">JCM 18015</strain>
    </source>
</reference>
<organism evidence="2 3">
    <name type="scientific">[Roseibacterium] beibuensis</name>
    <dbReference type="NCBI Taxonomy" id="1193142"/>
    <lineage>
        <taxon>Bacteria</taxon>
        <taxon>Pseudomonadati</taxon>
        <taxon>Pseudomonadota</taxon>
        <taxon>Alphaproteobacteria</taxon>
        <taxon>Rhodobacterales</taxon>
        <taxon>Roseobacteraceae</taxon>
        <taxon>Roseicyclus</taxon>
    </lineage>
</organism>
<keyword evidence="1" id="KW-0732">Signal</keyword>